<evidence type="ECO:0000313" key="3">
    <source>
        <dbReference type="Proteomes" id="UP000000763"/>
    </source>
</evidence>
<gene>
    <name evidence="2" type="primary">OSJNBa0038P21.8</name>
</gene>
<dbReference type="Proteomes" id="UP000000763">
    <property type="component" value="Chromosome 4"/>
</dbReference>
<organism evidence="2 3">
    <name type="scientific">Oryza sativa subsp. japonica</name>
    <name type="common">Rice</name>
    <dbReference type="NCBI Taxonomy" id="39947"/>
    <lineage>
        <taxon>Eukaryota</taxon>
        <taxon>Viridiplantae</taxon>
        <taxon>Streptophyta</taxon>
        <taxon>Embryophyta</taxon>
        <taxon>Tracheophyta</taxon>
        <taxon>Spermatophyta</taxon>
        <taxon>Magnoliopsida</taxon>
        <taxon>Liliopsida</taxon>
        <taxon>Poales</taxon>
        <taxon>Poaceae</taxon>
        <taxon>BOP clade</taxon>
        <taxon>Oryzoideae</taxon>
        <taxon>Oryzeae</taxon>
        <taxon>Oryzinae</taxon>
        <taxon>Oryza</taxon>
        <taxon>Oryza sativa</taxon>
    </lineage>
</organism>
<dbReference type="AlphaFoldDB" id="Q7XKS3"/>
<accession>Q7XKS3</accession>
<sequence>MVERDRKTKPGVAKAFGEIGGVAPWTARRRTRRTRIRGGREATDGRAKPASVARRGSADVQGRDDGVVDGEHEGCDCGACKGTDSAYGVRAIHAHRHTVSIWRAEPMRAVYRRSYLPGVQNLMIGAKRWFGGVAHGHQTGGMVQLCGDQGDAVGMMGIYEICVTEEEEQALWFSLRMRESEDVGFISSVHKTTRKKWFSSSLLGRNPISLGKMTEMIGEKVEHCCRWNQKEEITWIAESLEDGSTGEAVTSSGAASDRASPPSQGQGPAEAPHPPPHP</sequence>
<reference evidence="3" key="1">
    <citation type="journal article" date="2005" name="Nature">
        <title>The map-based sequence of the rice genome.</title>
        <authorList>
            <consortium name="International rice genome sequencing project (IRGSP)"/>
            <person name="Matsumoto T."/>
            <person name="Wu J."/>
            <person name="Kanamori H."/>
            <person name="Katayose Y."/>
            <person name="Fujisawa M."/>
            <person name="Namiki N."/>
            <person name="Mizuno H."/>
            <person name="Yamamoto K."/>
            <person name="Antonio B.A."/>
            <person name="Baba T."/>
            <person name="Sakata K."/>
            <person name="Nagamura Y."/>
            <person name="Aoki H."/>
            <person name="Arikawa K."/>
            <person name="Arita K."/>
            <person name="Bito T."/>
            <person name="Chiden Y."/>
            <person name="Fujitsuka N."/>
            <person name="Fukunaka R."/>
            <person name="Hamada M."/>
            <person name="Harada C."/>
            <person name="Hayashi A."/>
            <person name="Hijishita S."/>
            <person name="Honda M."/>
            <person name="Hosokawa S."/>
            <person name="Ichikawa Y."/>
            <person name="Idonuma A."/>
            <person name="Iijima M."/>
            <person name="Ikeda M."/>
            <person name="Ikeno M."/>
            <person name="Ito K."/>
            <person name="Ito S."/>
            <person name="Ito T."/>
            <person name="Ito Y."/>
            <person name="Ito Y."/>
            <person name="Iwabuchi A."/>
            <person name="Kamiya K."/>
            <person name="Karasawa W."/>
            <person name="Kurita K."/>
            <person name="Katagiri S."/>
            <person name="Kikuta A."/>
            <person name="Kobayashi H."/>
            <person name="Kobayashi N."/>
            <person name="Machita K."/>
            <person name="Maehara T."/>
            <person name="Masukawa M."/>
            <person name="Mizubayashi T."/>
            <person name="Mukai Y."/>
            <person name="Nagasaki H."/>
            <person name="Nagata Y."/>
            <person name="Naito S."/>
            <person name="Nakashima M."/>
            <person name="Nakama Y."/>
            <person name="Nakamichi Y."/>
            <person name="Nakamura M."/>
            <person name="Meguro A."/>
            <person name="Negishi M."/>
            <person name="Ohta I."/>
            <person name="Ohta T."/>
            <person name="Okamoto M."/>
            <person name="Ono N."/>
            <person name="Saji S."/>
            <person name="Sakaguchi M."/>
            <person name="Sakai K."/>
            <person name="Shibata M."/>
            <person name="Shimokawa T."/>
            <person name="Song J."/>
            <person name="Takazaki Y."/>
            <person name="Terasawa K."/>
            <person name="Tsugane M."/>
            <person name="Tsuji K."/>
            <person name="Ueda S."/>
            <person name="Waki K."/>
            <person name="Yamagata H."/>
            <person name="Yamamoto M."/>
            <person name="Yamamoto S."/>
            <person name="Yamane H."/>
            <person name="Yoshiki S."/>
            <person name="Yoshihara R."/>
            <person name="Yukawa K."/>
            <person name="Zhong H."/>
            <person name="Yano M."/>
            <person name="Yuan Q."/>
            <person name="Ouyang S."/>
            <person name="Liu J."/>
            <person name="Jones K.M."/>
            <person name="Gansberger K."/>
            <person name="Moffat K."/>
            <person name="Hill J."/>
            <person name="Bera J."/>
            <person name="Fadrosh D."/>
            <person name="Jin S."/>
            <person name="Johri S."/>
            <person name="Kim M."/>
            <person name="Overton L."/>
            <person name="Reardon M."/>
            <person name="Tsitrin T."/>
            <person name="Vuong H."/>
            <person name="Weaver B."/>
            <person name="Ciecko A."/>
            <person name="Tallon L."/>
            <person name="Jackson J."/>
            <person name="Pai G."/>
            <person name="Aken S.V."/>
            <person name="Utterback T."/>
            <person name="Reidmuller S."/>
            <person name="Feldblyum T."/>
            <person name="Hsiao J."/>
            <person name="Zismann V."/>
            <person name="Iobst S."/>
            <person name="de Vazeille A.R."/>
            <person name="Buell C.R."/>
            <person name="Ying K."/>
            <person name="Li Y."/>
            <person name="Lu T."/>
            <person name="Huang Y."/>
            <person name="Zhao Q."/>
            <person name="Feng Q."/>
            <person name="Zhang L."/>
            <person name="Zhu J."/>
            <person name="Weng Q."/>
            <person name="Mu J."/>
            <person name="Lu Y."/>
            <person name="Fan D."/>
            <person name="Liu Y."/>
            <person name="Guan J."/>
            <person name="Zhang Y."/>
            <person name="Yu S."/>
            <person name="Liu X."/>
            <person name="Zhang Y."/>
            <person name="Hong G."/>
            <person name="Han B."/>
            <person name="Choisne N."/>
            <person name="Demange N."/>
            <person name="Orjeda G."/>
            <person name="Samain S."/>
            <person name="Cattolico L."/>
            <person name="Pelletier E."/>
            <person name="Couloux A."/>
            <person name="Segurens B."/>
            <person name="Wincker P."/>
            <person name="D'Hont A."/>
            <person name="Scarpelli C."/>
            <person name="Weissenbach J."/>
            <person name="Salanoubat M."/>
            <person name="Quetier F."/>
            <person name="Yu Y."/>
            <person name="Kim H.R."/>
            <person name="Rambo T."/>
            <person name="Currie J."/>
            <person name="Collura K."/>
            <person name="Luo M."/>
            <person name="Yang T."/>
            <person name="Ammiraju J.S.S."/>
            <person name="Engler F."/>
            <person name="Soderlund C."/>
            <person name="Wing R.A."/>
            <person name="Palmer L.E."/>
            <person name="de la Bastide M."/>
            <person name="Spiegel L."/>
            <person name="Nascimento L."/>
            <person name="Zutavern T."/>
            <person name="O'Shaughnessy A."/>
            <person name="Dike S."/>
            <person name="Dedhia N."/>
            <person name="Preston R."/>
            <person name="Balija V."/>
            <person name="McCombie W.R."/>
            <person name="Chow T."/>
            <person name="Chen H."/>
            <person name="Chung M."/>
            <person name="Chen C."/>
            <person name="Shaw J."/>
            <person name="Wu H."/>
            <person name="Hsiao K."/>
            <person name="Chao Y."/>
            <person name="Chu M."/>
            <person name="Cheng C."/>
            <person name="Hour A."/>
            <person name="Lee P."/>
            <person name="Lin S."/>
            <person name="Lin Y."/>
            <person name="Liou J."/>
            <person name="Liu S."/>
            <person name="Hsing Y."/>
            <person name="Raghuvanshi S."/>
            <person name="Mohanty A."/>
            <person name="Bharti A.K."/>
            <person name="Gaur A."/>
            <person name="Gupta V."/>
            <person name="Kumar D."/>
            <person name="Ravi V."/>
            <person name="Vij S."/>
            <person name="Kapur A."/>
            <person name="Khurana P."/>
            <person name="Khurana P."/>
            <person name="Khurana J.P."/>
            <person name="Tyagi A.K."/>
            <person name="Gaikwad K."/>
            <person name="Singh A."/>
            <person name="Dalal V."/>
            <person name="Srivastava S."/>
            <person name="Dixit A."/>
            <person name="Pal A.K."/>
            <person name="Ghazi I.A."/>
            <person name="Yadav M."/>
            <person name="Pandit A."/>
            <person name="Bhargava A."/>
            <person name="Sureshbabu K."/>
            <person name="Batra K."/>
            <person name="Sharma T.R."/>
            <person name="Mohapatra T."/>
            <person name="Singh N.K."/>
            <person name="Messing J."/>
            <person name="Nelson A.B."/>
            <person name="Fuks G."/>
            <person name="Kavchok S."/>
            <person name="Keizer G."/>
            <person name="Linton E."/>
            <person name="Llaca V."/>
            <person name="Song R."/>
            <person name="Tanyolac B."/>
            <person name="Young S."/>
            <person name="Ho-Il K."/>
            <person name="Hahn J.H."/>
            <person name="Sangsakoo G."/>
            <person name="Vanavichit A."/>
            <person name="de Mattos Luiz.A.T."/>
            <person name="Zimmer P.D."/>
            <person name="Malone G."/>
            <person name="Dellagostin O."/>
            <person name="de Oliveira A.C."/>
            <person name="Bevan M."/>
            <person name="Bancroft I."/>
            <person name="Minx P."/>
            <person name="Cordum H."/>
            <person name="Wilson R."/>
            <person name="Cheng Z."/>
            <person name="Jin W."/>
            <person name="Jiang J."/>
            <person name="Leong S.A."/>
            <person name="Iwama H."/>
            <person name="Gojobori T."/>
            <person name="Itoh T."/>
            <person name="Niimura Y."/>
            <person name="Fujii Y."/>
            <person name="Habara T."/>
            <person name="Sakai H."/>
            <person name="Sato Y."/>
            <person name="Wilson G."/>
            <person name="Kumar K."/>
            <person name="McCouch S."/>
            <person name="Juretic N."/>
            <person name="Hoen D."/>
            <person name="Wright S."/>
            <person name="Bruskiewich R."/>
            <person name="Bureau T."/>
            <person name="Miyao A."/>
            <person name="Hirochika H."/>
            <person name="Nishikawa T."/>
            <person name="Kadowaki K."/>
            <person name="Sugiura M."/>
            <person name="Burr B."/>
            <person name="Sasaki T."/>
        </authorList>
    </citation>
    <scope>NUCLEOTIDE SEQUENCE [LARGE SCALE GENOMIC DNA]</scope>
    <source>
        <strain evidence="3">cv. Nipponbare</strain>
    </source>
</reference>
<reference evidence="3" key="2">
    <citation type="journal article" date="2008" name="Nucleic Acids Res.">
        <title>The rice annotation project database (RAP-DB): 2008 update.</title>
        <authorList>
            <consortium name="The rice annotation project (RAP)"/>
        </authorList>
    </citation>
    <scope>GENOME REANNOTATION</scope>
    <source>
        <strain evidence="3">cv. Nipponbare</strain>
    </source>
</reference>
<dbReference type="EMBL" id="AL731588">
    <property type="protein sequence ID" value="CAE05515.1"/>
    <property type="molecule type" value="Genomic_DNA"/>
</dbReference>
<evidence type="ECO:0000313" key="2">
    <source>
        <dbReference type="EMBL" id="CAE05515.1"/>
    </source>
</evidence>
<feature type="compositionally biased region" description="Basic residues" evidence="1">
    <location>
        <begin position="27"/>
        <end position="37"/>
    </location>
</feature>
<evidence type="ECO:0000256" key="1">
    <source>
        <dbReference type="SAM" id="MobiDB-lite"/>
    </source>
</evidence>
<feature type="compositionally biased region" description="Basic and acidic residues" evidence="1">
    <location>
        <begin position="38"/>
        <end position="47"/>
    </location>
</feature>
<feature type="region of interest" description="Disordered" evidence="1">
    <location>
        <begin position="238"/>
        <end position="278"/>
    </location>
</feature>
<protein>
    <submittedName>
        <fullName evidence="2">OSJNBa0038P21.8 protein</fullName>
    </submittedName>
</protein>
<feature type="region of interest" description="Disordered" evidence="1">
    <location>
        <begin position="23"/>
        <end position="64"/>
    </location>
</feature>
<proteinExistence type="predicted"/>
<name>Q7XKS3_ORYSJ</name>